<feature type="region of interest" description="Disordered" evidence="1">
    <location>
        <begin position="1"/>
        <end position="22"/>
    </location>
</feature>
<accession>A0A167QN09</accession>
<evidence type="ECO:0000313" key="3">
    <source>
        <dbReference type="Proteomes" id="UP000076744"/>
    </source>
</evidence>
<dbReference type="AlphaFoldDB" id="A0A167QN09"/>
<comment type="caution">
    <text evidence="2">The sequence shown here is derived from an EMBL/GenBank/DDBJ whole genome shotgun (WGS) entry which is preliminary data.</text>
</comment>
<dbReference type="EMBL" id="AZHB01000019">
    <property type="protein sequence ID" value="OAA57789.1"/>
    <property type="molecule type" value="Genomic_DNA"/>
</dbReference>
<dbReference type="GeneID" id="30023322"/>
<name>A0A167QN09_CORFA</name>
<sequence length="164" mass="16574">MLPPPPPPPPQPPQPPQPPACLRAARRPRADVRLAAIPGQHLALHHAPRGLIDAGGDCHVHADAGADGPAGAVVPAVRRDGRGGGARVPAGRGVADLVPAAAAGDRDDWRVRAIRAVDGRAGGGRGGALGERRRAERVQLAGLEPEPARAGRGDAGVVAAAEHL</sequence>
<feature type="compositionally biased region" description="Pro residues" evidence="1">
    <location>
        <begin position="1"/>
        <end position="19"/>
    </location>
</feature>
<dbReference type="Proteomes" id="UP000076744">
    <property type="component" value="Unassembled WGS sequence"/>
</dbReference>
<dbReference type="RefSeq" id="XP_018702279.1">
    <property type="nucleotide sequence ID" value="XM_018850634.1"/>
</dbReference>
<feature type="compositionally biased region" description="Low complexity" evidence="1">
    <location>
        <begin position="65"/>
        <end position="76"/>
    </location>
</feature>
<evidence type="ECO:0000313" key="2">
    <source>
        <dbReference type="EMBL" id="OAA57789.1"/>
    </source>
</evidence>
<gene>
    <name evidence="2" type="ORF">ISF_07030</name>
</gene>
<keyword evidence="3" id="KW-1185">Reference proteome</keyword>
<feature type="compositionally biased region" description="Low complexity" evidence="1">
    <location>
        <begin position="155"/>
        <end position="164"/>
    </location>
</feature>
<organism evidence="2 3">
    <name type="scientific">Cordyceps fumosorosea (strain ARSEF 2679)</name>
    <name type="common">Isaria fumosorosea</name>
    <dbReference type="NCBI Taxonomy" id="1081104"/>
    <lineage>
        <taxon>Eukaryota</taxon>
        <taxon>Fungi</taxon>
        <taxon>Dikarya</taxon>
        <taxon>Ascomycota</taxon>
        <taxon>Pezizomycotina</taxon>
        <taxon>Sordariomycetes</taxon>
        <taxon>Hypocreomycetidae</taxon>
        <taxon>Hypocreales</taxon>
        <taxon>Cordycipitaceae</taxon>
        <taxon>Cordyceps</taxon>
    </lineage>
</organism>
<evidence type="ECO:0000256" key="1">
    <source>
        <dbReference type="SAM" id="MobiDB-lite"/>
    </source>
</evidence>
<proteinExistence type="predicted"/>
<protein>
    <submittedName>
        <fullName evidence="2">Uncharacterized protein</fullName>
    </submittedName>
</protein>
<reference evidence="2 3" key="1">
    <citation type="journal article" date="2016" name="Genome Biol. Evol.">
        <title>Divergent and convergent evolution of fungal pathogenicity.</title>
        <authorList>
            <person name="Shang Y."/>
            <person name="Xiao G."/>
            <person name="Zheng P."/>
            <person name="Cen K."/>
            <person name="Zhan S."/>
            <person name="Wang C."/>
        </authorList>
    </citation>
    <scope>NUCLEOTIDE SEQUENCE [LARGE SCALE GENOMIC DNA]</scope>
    <source>
        <strain evidence="2 3">ARSEF 2679</strain>
    </source>
</reference>
<feature type="region of interest" description="Disordered" evidence="1">
    <location>
        <begin position="65"/>
        <end position="91"/>
    </location>
</feature>
<feature type="region of interest" description="Disordered" evidence="1">
    <location>
        <begin position="139"/>
        <end position="164"/>
    </location>
</feature>